<sequence>MEGRWKTTHPVAQCNPSGIIKEQQTTPEPLSKARVTAVATHICNGLTQAQFSVDAHSNMESPFPKAGALGFCRLADRLDKESWEDNDGLAKIMATMILDFNSQVFIAKQL</sequence>
<dbReference type="EMBL" id="RXIC02000019">
    <property type="protein sequence ID" value="KAB1227285.1"/>
    <property type="molecule type" value="Genomic_DNA"/>
</dbReference>
<evidence type="ECO:0000313" key="3">
    <source>
        <dbReference type="Proteomes" id="UP000516437"/>
    </source>
</evidence>
<organism evidence="2 3">
    <name type="scientific">Morella rubra</name>
    <name type="common">Chinese bayberry</name>
    <dbReference type="NCBI Taxonomy" id="262757"/>
    <lineage>
        <taxon>Eukaryota</taxon>
        <taxon>Viridiplantae</taxon>
        <taxon>Streptophyta</taxon>
        <taxon>Embryophyta</taxon>
        <taxon>Tracheophyta</taxon>
        <taxon>Spermatophyta</taxon>
        <taxon>Magnoliopsida</taxon>
        <taxon>eudicotyledons</taxon>
        <taxon>Gunneridae</taxon>
        <taxon>Pentapetalae</taxon>
        <taxon>rosids</taxon>
        <taxon>fabids</taxon>
        <taxon>Fagales</taxon>
        <taxon>Myricaceae</taxon>
        <taxon>Morella</taxon>
    </lineage>
</organism>
<dbReference type="Proteomes" id="UP000516437">
    <property type="component" value="Chromosome 1"/>
</dbReference>
<name>A0A6A1WPP0_9ROSI</name>
<dbReference type="AlphaFoldDB" id="A0A6A1WPP0"/>
<evidence type="ECO:0000313" key="2">
    <source>
        <dbReference type="EMBL" id="KAB1227285.1"/>
    </source>
</evidence>
<accession>A0A6A1WPP0</accession>
<evidence type="ECO:0000256" key="1">
    <source>
        <dbReference type="SAM" id="MobiDB-lite"/>
    </source>
</evidence>
<protein>
    <submittedName>
        <fullName evidence="2">Uncharacterized protein</fullName>
    </submittedName>
</protein>
<reference evidence="2 3" key="1">
    <citation type="journal article" date="2019" name="Plant Biotechnol. J.">
        <title>The red bayberry genome and genetic basis of sex determination.</title>
        <authorList>
            <person name="Jia H.M."/>
            <person name="Jia H.J."/>
            <person name="Cai Q.L."/>
            <person name="Wang Y."/>
            <person name="Zhao H.B."/>
            <person name="Yang W.F."/>
            <person name="Wang G.Y."/>
            <person name="Li Y.H."/>
            <person name="Zhan D.L."/>
            <person name="Shen Y.T."/>
            <person name="Niu Q.F."/>
            <person name="Chang L."/>
            <person name="Qiu J."/>
            <person name="Zhao L."/>
            <person name="Xie H.B."/>
            <person name="Fu W.Y."/>
            <person name="Jin J."/>
            <person name="Li X.W."/>
            <person name="Jiao Y."/>
            <person name="Zhou C.C."/>
            <person name="Tu T."/>
            <person name="Chai C.Y."/>
            <person name="Gao J.L."/>
            <person name="Fan L.J."/>
            <person name="van de Weg E."/>
            <person name="Wang J.Y."/>
            <person name="Gao Z.S."/>
        </authorList>
    </citation>
    <scope>NUCLEOTIDE SEQUENCE [LARGE SCALE GENOMIC DNA]</scope>
    <source>
        <tissue evidence="2">Leaves</tissue>
    </source>
</reference>
<gene>
    <name evidence="2" type="ORF">CJ030_MR1G029345</name>
</gene>
<comment type="caution">
    <text evidence="2">The sequence shown here is derived from an EMBL/GenBank/DDBJ whole genome shotgun (WGS) entry which is preliminary data.</text>
</comment>
<feature type="region of interest" description="Disordered" evidence="1">
    <location>
        <begin position="1"/>
        <end position="28"/>
    </location>
</feature>
<proteinExistence type="predicted"/>
<keyword evidence="3" id="KW-1185">Reference proteome</keyword>